<dbReference type="OrthoDB" id="283424at2759"/>
<dbReference type="PANTHER" id="PTHR13490">
    <property type="entry name" value="MITOCHONDRIAL 28S RIBOSOMAL PROTEIN S28"/>
    <property type="match status" value="1"/>
</dbReference>
<proteinExistence type="predicted"/>
<gene>
    <name evidence="2" type="ORF">L596_027598</name>
</gene>
<dbReference type="GO" id="GO:0032543">
    <property type="term" value="P:mitochondrial translation"/>
    <property type="evidence" value="ECO:0007669"/>
    <property type="project" value="InterPro"/>
</dbReference>
<evidence type="ECO:0000259" key="1">
    <source>
        <dbReference type="Pfam" id="PF10213"/>
    </source>
</evidence>
<name>A0A4U5LVZ7_STECR</name>
<keyword evidence="3" id="KW-1185">Reference proteome</keyword>
<feature type="domain" description="Small ribosomal subunit protein mS35 mitochondrial conserved" evidence="1">
    <location>
        <begin position="148"/>
        <end position="236"/>
    </location>
</feature>
<dbReference type="AlphaFoldDB" id="A0A4U5LVZ7"/>
<sequence length="330" mass="38512">MWSNAREPFRAAFVKPKRKLNAQLQLEKMTGRVAIEKRSRIDINDRMAVRRPRHEEMSPDQDWSSVWPVAASFKSSVVPLPVRMGSRHYPDRRPPFKKVGNLELVKIPNFLHLTPGAIERQCNAIKQFCTPWPKELNENPELKEKYFPLRTSYSDYVHQGTSLRDGRARLCTTTLKVADLKLDDTSRRKFLRLVGNRYNESTDELKIITDRCPTRQQNRDYAIYLLTVLYRECQKKEPWEQLAERIDSLKVEFEGSEAEKHIKEIVEKAVGLEDLKTGKLSENPKIRKFAEEWFKYRNAKESPESARSYSASVRDLLGIKSLEQKATETN</sequence>
<evidence type="ECO:0000313" key="2">
    <source>
        <dbReference type="EMBL" id="TKR60340.1"/>
    </source>
</evidence>
<organism evidence="2 3">
    <name type="scientific">Steinernema carpocapsae</name>
    <name type="common">Entomopathogenic nematode</name>
    <dbReference type="NCBI Taxonomy" id="34508"/>
    <lineage>
        <taxon>Eukaryota</taxon>
        <taxon>Metazoa</taxon>
        <taxon>Ecdysozoa</taxon>
        <taxon>Nematoda</taxon>
        <taxon>Chromadorea</taxon>
        <taxon>Rhabditida</taxon>
        <taxon>Tylenchina</taxon>
        <taxon>Panagrolaimomorpha</taxon>
        <taxon>Strongyloidoidea</taxon>
        <taxon>Steinernematidae</taxon>
        <taxon>Steinernema</taxon>
    </lineage>
</organism>
<dbReference type="InterPro" id="IPR039848">
    <property type="entry name" value="Ribosomal_mS35_mt"/>
</dbReference>
<dbReference type="InterPro" id="IPR019349">
    <property type="entry name" value="Ribosomal_mS35_mit"/>
</dbReference>
<dbReference type="STRING" id="34508.A0A4U5LVZ7"/>
<dbReference type="Pfam" id="PF10213">
    <property type="entry name" value="MRP-S28"/>
    <property type="match status" value="1"/>
</dbReference>
<dbReference type="PANTHER" id="PTHR13490:SF0">
    <property type="entry name" value="SMALL RIBOSOMAL SUBUNIT PROTEIN MS35"/>
    <property type="match status" value="1"/>
</dbReference>
<reference evidence="2 3" key="1">
    <citation type="journal article" date="2015" name="Genome Biol.">
        <title>Comparative genomics of Steinernema reveals deeply conserved gene regulatory networks.</title>
        <authorList>
            <person name="Dillman A.R."/>
            <person name="Macchietto M."/>
            <person name="Porter C.F."/>
            <person name="Rogers A."/>
            <person name="Williams B."/>
            <person name="Antoshechkin I."/>
            <person name="Lee M.M."/>
            <person name="Goodwin Z."/>
            <person name="Lu X."/>
            <person name="Lewis E.E."/>
            <person name="Goodrich-Blair H."/>
            <person name="Stock S.P."/>
            <person name="Adams B.J."/>
            <person name="Sternberg P.W."/>
            <person name="Mortazavi A."/>
        </authorList>
    </citation>
    <scope>NUCLEOTIDE SEQUENCE [LARGE SCALE GENOMIC DNA]</scope>
    <source>
        <strain evidence="2 3">ALL</strain>
    </source>
</reference>
<dbReference type="GO" id="GO:0003735">
    <property type="term" value="F:structural constituent of ribosome"/>
    <property type="evidence" value="ECO:0007669"/>
    <property type="project" value="InterPro"/>
</dbReference>
<dbReference type="Proteomes" id="UP000298663">
    <property type="component" value="Unassembled WGS sequence"/>
</dbReference>
<evidence type="ECO:0000313" key="3">
    <source>
        <dbReference type="Proteomes" id="UP000298663"/>
    </source>
</evidence>
<reference evidence="2 3" key="2">
    <citation type="journal article" date="2019" name="G3 (Bethesda)">
        <title>Hybrid Assembly of the Genome of the Entomopathogenic Nematode Steinernema carpocapsae Identifies the X-Chromosome.</title>
        <authorList>
            <person name="Serra L."/>
            <person name="Macchietto M."/>
            <person name="Macias-Munoz A."/>
            <person name="McGill C.J."/>
            <person name="Rodriguez I.M."/>
            <person name="Rodriguez B."/>
            <person name="Murad R."/>
            <person name="Mortazavi A."/>
        </authorList>
    </citation>
    <scope>NUCLEOTIDE SEQUENCE [LARGE SCALE GENOMIC DNA]</scope>
    <source>
        <strain evidence="2 3">ALL</strain>
    </source>
</reference>
<dbReference type="GO" id="GO:0005763">
    <property type="term" value="C:mitochondrial small ribosomal subunit"/>
    <property type="evidence" value="ECO:0007669"/>
    <property type="project" value="TreeGrafter"/>
</dbReference>
<dbReference type="EMBL" id="AZBU02000011">
    <property type="protein sequence ID" value="TKR60340.1"/>
    <property type="molecule type" value="Genomic_DNA"/>
</dbReference>
<accession>A0A4U5LVZ7</accession>
<protein>
    <recommendedName>
        <fullName evidence="1">Small ribosomal subunit protein mS35 mitochondrial conserved domain-containing protein</fullName>
    </recommendedName>
</protein>
<comment type="caution">
    <text evidence="2">The sequence shown here is derived from an EMBL/GenBank/DDBJ whole genome shotgun (WGS) entry which is preliminary data.</text>
</comment>